<dbReference type="SUPFAM" id="SSF53474">
    <property type="entry name" value="alpha/beta-Hydrolases"/>
    <property type="match status" value="1"/>
</dbReference>
<dbReference type="PRINTS" id="PR00412">
    <property type="entry name" value="EPOXHYDRLASE"/>
</dbReference>
<protein>
    <submittedName>
        <fullName evidence="2">Alpha/beta hydrolase</fullName>
    </submittedName>
</protein>
<evidence type="ECO:0000259" key="1">
    <source>
        <dbReference type="Pfam" id="PF00561"/>
    </source>
</evidence>
<evidence type="ECO:0000313" key="3">
    <source>
        <dbReference type="Proteomes" id="UP000249577"/>
    </source>
</evidence>
<dbReference type="NCBIfam" id="TIGR03056">
    <property type="entry name" value="bchO_mg_che_rel"/>
    <property type="match status" value="1"/>
</dbReference>
<dbReference type="PANTHER" id="PTHR43194:SF2">
    <property type="entry name" value="PEROXISOMAL MEMBRANE PROTEIN LPX1"/>
    <property type="match status" value="1"/>
</dbReference>
<keyword evidence="2" id="KW-0378">Hydrolase</keyword>
<dbReference type="InterPro" id="IPR000639">
    <property type="entry name" value="Epox_hydrolase-like"/>
</dbReference>
<dbReference type="EMBL" id="QFPN01000004">
    <property type="protein sequence ID" value="PZQ16048.1"/>
    <property type="molecule type" value="Genomic_DNA"/>
</dbReference>
<dbReference type="Proteomes" id="UP000249577">
    <property type="component" value="Unassembled WGS sequence"/>
</dbReference>
<accession>A0A2W5KKQ2</accession>
<proteinExistence type="predicted"/>
<name>A0A2W5KKQ2_ANCNO</name>
<reference evidence="2 3" key="1">
    <citation type="submission" date="2017-08" db="EMBL/GenBank/DDBJ databases">
        <title>Infants hospitalized years apart are colonized by the same room-sourced microbial strains.</title>
        <authorList>
            <person name="Brooks B."/>
            <person name="Olm M.R."/>
            <person name="Firek B.A."/>
            <person name="Baker R."/>
            <person name="Thomas B.C."/>
            <person name="Morowitz M.J."/>
            <person name="Banfield J.F."/>
        </authorList>
    </citation>
    <scope>NUCLEOTIDE SEQUENCE [LARGE SCALE GENOMIC DNA]</scope>
    <source>
        <strain evidence="2">S2_005_003_R2_43</strain>
    </source>
</reference>
<dbReference type="PRINTS" id="PR00111">
    <property type="entry name" value="ABHYDROLASE"/>
</dbReference>
<dbReference type="GO" id="GO:0016787">
    <property type="term" value="F:hydrolase activity"/>
    <property type="evidence" value="ECO:0007669"/>
    <property type="project" value="UniProtKB-KW"/>
</dbReference>
<dbReference type="Pfam" id="PF00561">
    <property type="entry name" value="Abhydrolase_1"/>
    <property type="match status" value="1"/>
</dbReference>
<evidence type="ECO:0000313" key="2">
    <source>
        <dbReference type="EMBL" id="PZQ16048.1"/>
    </source>
</evidence>
<dbReference type="InterPro" id="IPR050228">
    <property type="entry name" value="Carboxylesterase_BioH"/>
</dbReference>
<sequence length="301" mass="32042">MPSRLDWSRDGADWPNRAASRFVRASGLTWHVQMAGEGDDVLLLHGTGASTHSWRGLFTQLAQERRAVAPDLPGHAFTDPLPHARLSLTGMAEAVGGLIRRLDVRPKLIVGHSAGAAIAIRMTLDGLAAPDAIVSLNGALAPISNAFARPFFVGAAKLMALNPLTPLLFAMRARDPAAVRRLLDSTGSKIDPADEAIYRRLAATTSHVAGAFGMMAGWDLERLRHDLPRLRTPLLLVVGDEDAMVPPDRADAVARLAPAARVSRLAGLGHLAHEEAPDAVRALIDDFCPAAVPDARRAAHG</sequence>
<dbReference type="InterPro" id="IPR029058">
    <property type="entry name" value="AB_hydrolase_fold"/>
</dbReference>
<dbReference type="AlphaFoldDB" id="A0A2W5KKQ2"/>
<dbReference type="PANTHER" id="PTHR43194">
    <property type="entry name" value="HYDROLASE ALPHA/BETA FOLD FAMILY"/>
    <property type="match status" value="1"/>
</dbReference>
<dbReference type="InterPro" id="IPR000073">
    <property type="entry name" value="AB_hydrolase_1"/>
</dbReference>
<gene>
    <name evidence="2" type="ORF">DI565_09625</name>
</gene>
<comment type="caution">
    <text evidence="2">The sequence shown here is derived from an EMBL/GenBank/DDBJ whole genome shotgun (WGS) entry which is preliminary data.</text>
</comment>
<dbReference type="Gene3D" id="3.40.50.1820">
    <property type="entry name" value="alpha/beta hydrolase"/>
    <property type="match status" value="1"/>
</dbReference>
<organism evidence="2 3">
    <name type="scientific">Ancylobacter novellus</name>
    <name type="common">Thiobacillus novellus</name>
    <dbReference type="NCBI Taxonomy" id="921"/>
    <lineage>
        <taxon>Bacteria</taxon>
        <taxon>Pseudomonadati</taxon>
        <taxon>Pseudomonadota</taxon>
        <taxon>Alphaproteobacteria</taxon>
        <taxon>Hyphomicrobiales</taxon>
        <taxon>Xanthobacteraceae</taxon>
        <taxon>Ancylobacter</taxon>
    </lineage>
</organism>
<dbReference type="InterPro" id="IPR017497">
    <property type="entry name" value="BchO"/>
</dbReference>
<feature type="domain" description="AB hydrolase-1" evidence="1">
    <location>
        <begin position="41"/>
        <end position="277"/>
    </location>
</feature>